<organism evidence="3 4">
    <name type="scientific">Terrabacter carboxydivorans</name>
    <dbReference type="NCBI Taxonomy" id="619730"/>
    <lineage>
        <taxon>Bacteria</taxon>
        <taxon>Bacillati</taxon>
        <taxon>Actinomycetota</taxon>
        <taxon>Actinomycetes</taxon>
        <taxon>Micrococcales</taxon>
        <taxon>Intrasporangiaceae</taxon>
        <taxon>Terrabacter</taxon>
    </lineage>
</organism>
<dbReference type="Pfam" id="PF00128">
    <property type="entry name" value="Alpha-amylase"/>
    <property type="match status" value="1"/>
</dbReference>
<evidence type="ECO:0000313" key="4">
    <source>
        <dbReference type="Proteomes" id="UP001500730"/>
    </source>
</evidence>
<evidence type="ECO:0000256" key="1">
    <source>
        <dbReference type="ARBA" id="ARBA00008061"/>
    </source>
</evidence>
<accession>A0ABP5YLC0</accession>
<name>A0ABP5YLC0_9MICO</name>
<proteinExistence type="inferred from homology"/>
<dbReference type="PANTHER" id="PTHR10357:SF179">
    <property type="entry name" value="NEUTRAL AND BASIC AMINO ACID TRANSPORT PROTEIN RBAT"/>
    <property type="match status" value="1"/>
</dbReference>
<dbReference type="Proteomes" id="UP001500730">
    <property type="component" value="Unassembled WGS sequence"/>
</dbReference>
<gene>
    <name evidence="3" type="ORF">GCM10009858_20090</name>
</gene>
<dbReference type="EMBL" id="BAAARE010000008">
    <property type="protein sequence ID" value="GAA2482267.1"/>
    <property type="molecule type" value="Genomic_DNA"/>
</dbReference>
<dbReference type="Gene3D" id="3.90.400.10">
    <property type="entry name" value="Oligo-1,6-glucosidase, Domain 2"/>
    <property type="match status" value="1"/>
</dbReference>
<dbReference type="SMART" id="SM00642">
    <property type="entry name" value="Aamy"/>
    <property type="match status" value="1"/>
</dbReference>
<dbReference type="CDD" id="cd11332">
    <property type="entry name" value="AmyAc_OligoGlu_TS"/>
    <property type="match status" value="1"/>
</dbReference>
<evidence type="ECO:0000259" key="2">
    <source>
        <dbReference type="SMART" id="SM00642"/>
    </source>
</evidence>
<comment type="caution">
    <text evidence="3">The sequence shown here is derived from an EMBL/GenBank/DDBJ whole genome shotgun (WGS) entry which is preliminary data.</text>
</comment>
<dbReference type="InterPro" id="IPR045857">
    <property type="entry name" value="O16G_dom_2"/>
</dbReference>
<keyword evidence="4" id="KW-1185">Reference proteome</keyword>
<dbReference type="RefSeq" id="WP_344254759.1">
    <property type="nucleotide sequence ID" value="NZ_BAAARE010000008.1"/>
</dbReference>
<dbReference type="SUPFAM" id="SSF51445">
    <property type="entry name" value="(Trans)glycosidases"/>
    <property type="match status" value="1"/>
</dbReference>
<evidence type="ECO:0000313" key="3">
    <source>
        <dbReference type="EMBL" id="GAA2482267.1"/>
    </source>
</evidence>
<feature type="domain" description="Glycosyl hydrolase family 13 catalytic" evidence="2">
    <location>
        <begin position="21"/>
        <end position="423"/>
    </location>
</feature>
<sequence>MTQPSTRATDADWWRRAVVYQVYPRSFADANGDGVGDLAGIRSKVPYLADLGVDALWLSPFYPSALADGGYDVDDYRDVDPLIGTLAEFDELSRVAHEHGLRLIVDIVPNHTSDRHAWFREALAAGPGTPERARYHFVDGEGPDGSRPPSDWQAAFGGSAWSRVPDGQWYLHLFTPQQPDLNWGNPEVRQEFLTTLAFWADRGVDGFRIDVAHMLAKDLSRPMPSHVEVAGDLPLDGSHRFYDRDEVDEIYAEWRALFDTYDPPRMAVAEAWVPAERRRRYASPEGLGQAFNFDLLQAPWQANAFRRVIEQNLSEARATASPQTWVLSNHDVVRHATRYGLPDDTDLASWLMSDGTDPHEDVALGLRRARAATLLVLSLPGSAYVYQGEELGLREVATIPRDRLQDPTWERTGHTAKGRDGCRVPIPWTPDGPSFGFGPGPAHLPQPDWFADYAVAAQQDDPSSTLELYRTALHLRRRLVAELPGEQPGDDVSWVEVGDGGLHLTRGRWHVVTNVAATSLALPAGDVVLSSGPLLADGSLGPDTTAWVVAADD</sequence>
<dbReference type="Gene3D" id="3.20.20.80">
    <property type="entry name" value="Glycosidases"/>
    <property type="match status" value="1"/>
</dbReference>
<dbReference type="InterPro" id="IPR006047">
    <property type="entry name" value="GH13_cat_dom"/>
</dbReference>
<keyword evidence="3" id="KW-0378">Hydrolase</keyword>
<protein>
    <submittedName>
        <fullName evidence="3">Glycoside hydrolase family 13 protein</fullName>
    </submittedName>
</protein>
<dbReference type="PANTHER" id="PTHR10357">
    <property type="entry name" value="ALPHA-AMYLASE FAMILY MEMBER"/>
    <property type="match status" value="1"/>
</dbReference>
<dbReference type="InterPro" id="IPR017853">
    <property type="entry name" value="GH"/>
</dbReference>
<comment type="similarity">
    <text evidence="1">Belongs to the glycosyl hydrolase 13 family.</text>
</comment>
<reference evidence="4" key="1">
    <citation type="journal article" date="2019" name="Int. J. Syst. Evol. Microbiol.">
        <title>The Global Catalogue of Microorganisms (GCM) 10K type strain sequencing project: providing services to taxonomists for standard genome sequencing and annotation.</title>
        <authorList>
            <consortium name="The Broad Institute Genomics Platform"/>
            <consortium name="The Broad Institute Genome Sequencing Center for Infectious Disease"/>
            <person name="Wu L."/>
            <person name="Ma J."/>
        </authorList>
    </citation>
    <scope>NUCLEOTIDE SEQUENCE [LARGE SCALE GENOMIC DNA]</scope>
    <source>
        <strain evidence="4">JCM 16259</strain>
    </source>
</reference>
<dbReference type="GO" id="GO:0016787">
    <property type="term" value="F:hydrolase activity"/>
    <property type="evidence" value="ECO:0007669"/>
    <property type="project" value="UniProtKB-KW"/>
</dbReference>